<dbReference type="SMART" id="SM00271">
    <property type="entry name" value="DnaJ"/>
    <property type="match status" value="1"/>
</dbReference>
<dbReference type="InterPro" id="IPR051938">
    <property type="entry name" value="Apopto_cytoskel_mod"/>
</dbReference>
<dbReference type="EMBL" id="JADCUA010000021">
    <property type="protein sequence ID" value="KAH9832469.1"/>
    <property type="molecule type" value="Genomic_DNA"/>
</dbReference>
<dbReference type="GeneID" id="72005393"/>
<gene>
    <name evidence="4" type="ORF">C8Q71DRAFT_776495</name>
</gene>
<evidence type="ECO:0000259" key="3">
    <source>
        <dbReference type="PROSITE" id="PS50076"/>
    </source>
</evidence>
<evidence type="ECO:0000256" key="2">
    <source>
        <dbReference type="SAM" id="MobiDB-lite"/>
    </source>
</evidence>
<feature type="compositionally biased region" description="Basic and acidic residues" evidence="2">
    <location>
        <begin position="186"/>
        <end position="196"/>
    </location>
</feature>
<keyword evidence="1" id="KW-0143">Chaperone</keyword>
<dbReference type="InterPro" id="IPR036869">
    <property type="entry name" value="J_dom_sf"/>
</dbReference>
<dbReference type="Proteomes" id="UP000814176">
    <property type="component" value="Unassembled WGS sequence"/>
</dbReference>
<organism evidence="4 5">
    <name type="scientific">Rhodofomes roseus</name>
    <dbReference type="NCBI Taxonomy" id="34475"/>
    <lineage>
        <taxon>Eukaryota</taxon>
        <taxon>Fungi</taxon>
        <taxon>Dikarya</taxon>
        <taxon>Basidiomycota</taxon>
        <taxon>Agaricomycotina</taxon>
        <taxon>Agaricomycetes</taxon>
        <taxon>Polyporales</taxon>
        <taxon>Rhodofomes</taxon>
    </lineage>
</organism>
<protein>
    <recommendedName>
        <fullName evidence="3">J domain-containing protein</fullName>
    </recommendedName>
</protein>
<reference evidence="4 5" key="1">
    <citation type="journal article" date="2021" name="Environ. Microbiol.">
        <title>Gene family expansions and transcriptome signatures uncover fungal adaptations to wood decay.</title>
        <authorList>
            <person name="Hage H."/>
            <person name="Miyauchi S."/>
            <person name="Viragh M."/>
            <person name="Drula E."/>
            <person name="Min B."/>
            <person name="Chaduli D."/>
            <person name="Navarro D."/>
            <person name="Favel A."/>
            <person name="Norest M."/>
            <person name="Lesage-Meessen L."/>
            <person name="Balint B."/>
            <person name="Merenyi Z."/>
            <person name="de Eugenio L."/>
            <person name="Morin E."/>
            <person name="Martinez A.T."/>
            <person name="Baldrian P."/>
            <person name="Stursova M."/>
            <person name="Martinez M.J."/>
            <person name="Novotny C."/>
            <person name="Magnuson J.K."/>
            <person name="Spatafora J.W."/>
            <person name="Maurice S."/>
            <person name="Pangilinan J."/>
            <person name="Andreopoulos W."/>
            <person name="LaButti K."/>
            <person name="Hundley H."/>
            <person name="Na H."/>
            <person name="Kuo A."/>
            <person name="Barry K."/>
            <person name="Lipzen A."/>
            <person name="Henrissat B."/>
            <person name="Riley R."/>
            <person name="Ahrendt S."/>
            <person name="Nagy L.G."/>
            <person name="Grigoriev I.V."/>
            <person name="Martin F."/>
            <person name="Rosso M.N."/>
        </authorList>
    </citation>
    <scope>NUCLEOTIDE SEQUENCE [LARGE SCALE GENOMIC DNA]</scope>
    <source>
        <strain evidence="4 5">CIRM-BRFM 1785</strain>
    </source>
</reference>
<dbReference type="CDD" id="cd06257">
    <property type="entry name" value="DnaJ"/>
    <property type="match status" value="1"/>
</dbReference>
<evidence type="ECO:0000256" key="1">
    <source>
        <dbReference type="ARBA" id="ARBA00023186"/>
    </source>
</evidence>
<dbReference type="SUPFAM" id="SSF46565">
    <property type="entry name" value="Chaperone J-domain"/>
    <property type="match status" value="1"/>
</dbReference>
<dbReference type="Pfam" id="PF00226">
    <property type="entry name" value="DnaJ"/>
    <property type="match status" value="1"/>
</dbReference>
<feature type="compositionally biased region" description="Basic and acidic residues" evidence="2">
    <location>
        <begin position="205"/>
        <end position="215"/>
    </location>
</feature>
<dbReference type="PANTHER" id="PTHR44145">
    <property type="entry name" value="DNAJ HOMOLOG SUBFAMILY A MEMBER 3, MITOCHONDRIAL"/>
    <property type="match status" value="1"/>
</dbReference>
<name>A0ABQ8K758_9APHY</name>
<comment type="caution">
    <text evidence="4">The sequence shown here is derived from an EMBL/GenBank/DDBJ whole genome shotgun (WGS) entry which is preliminary data.</text>
</comment>
<evidence type="ECO:0000313" key="4">
    <source>
        <dbReference type="EMBL" id="KAH9832469.1"/>
    </source>
</evidence>
<feature type="region of interest" description="Disordered" evidence="2">
    <location>
        <begin position="1"/>
        <end position="31"/>
    </location>
</feature>
<keyword evidence="5" id="KW-1185">Reference proteome</keyword>
<feature type="region of interest" description="Disordered" evidence="2">
    <location>
        <begin position="186"/>
        <end position="231"/>
    </location>
</feature>
<evidence type="ECO:0000313" key="5">
    <source>
        <dbReference type="Proteomes" id="UP000814176"/>
    </source>
</evidence>
<dbReference type="PRINTS" id="PR00625">
    <property type="entry name" value="JDOMAIN"/>
</dbReference>
<proteinExistence type="predicted"/>
<dbReference type="InterPro" id="IPR001623">
    <property type="entry name" value="DnaJ_domain"/>
</dbReference>
<feature type="compositionally biased region" description="Low complexity" evidence="2">
    <location>
        <begin position="1"/>
        <end position="16"/>
    </location>
</feature>
<dbReference type="PANTHER" id="PTHR44145:SF3">
    <property type="entry name" value="DNAJ HOMOLOG SUBFAMILY A MEMBER 3, MITOCHONDRIAL"/>
    <property type="match status" value="1"/>
</dbReference>
<dbReference type="Gene3D" id="1.10.287.110">
    <property type="entry name" value="DnaJ domain"/>
    <property type="match status" value="1"/>
</dbReference>
<sequence length="231" mass="26857">MHRAALAQSRRASTSARRGHSFPFPTHAQPTPHQIFHLSVGASQQDIKSRYYDLVRVHHPDSSFSRDLSPEERHARFQSITRAYDILRGVSKESDDEPILREIRRRKQWQEARRNEQMRRRAAELGPEYADPEVEHAPPELRWRDVVIISCAGLAVAFAVAPSFFGPSIADQRHHGAAASLARARREAQEVGDERRKQIRRRVREYREQEERERGEDDDSHSCNWQRKRGA</sequence>
<dbReference type="RefSeq" id="XP_047775387.1">
    <property type="nucleotide sequence ID" value="XM_047924661.1"/>
</dbReference>
<accession>A0ABQ8K758</accession>
<dbReference type="PROSITE" id="PS50076">
    <property type="entry name" value="DNAJ_2"/>
    <property type="match status" value="1"/>
</dbReference>
<feature type="domain" description="J" evidence="3">
    <location>
        <begin position="31"/>
        <end position="113"/>
    </location>
</feature>